<reference evidence="10" key="1">
    <citation type="submission" date="2020-09" db="EMBL/GenBank/DDBJ databases">
        <title>A novel bacterium of genus Bacillus, isolated from South China Sea.</title>
        <authorList>
            <person name="Huang H."/>
            <person name="Mo K."/>
            <person name="Hu Y."/>
        </authorList>
    </citation>
    <scope>NUCLEOTIDE SEQUENCE</scope>
    <source>
        <strain evidence="10">IB182487</strain>
    </source>
</reference>
<dbReference type="Gene3D" id="3.30.450.20">
    <property type="entry name" value="PAS domain"/>
    <property type="match status" value="2"/>
</dbReference>
<keyword evidence="6" id="KW-0804">Transcription</keyword>
<dbReference type="SMART" id="SM00382">
    <property type="entry name" value="AAA"/>
    <property type="match status" value="1"/>
</dbReference>
<evidence type="ECO:0000256" key="7">
    <source>
        <dbReference type="ARBA" id="ARBA00029500"/>
    </source>
</evidence>
<evidence type="ECO:0000256" key="2">
    <source>
        <dbReference type="ARBA" id="ARBA00022797"/>
    </source>
</evidence>
<dbReference type="Pfam" id="PF00158">
    <property type="entry name" value="Sigma54_activat"/>
    <property type="match status" value="1"/>
</dbReference>
<dbReference type="Gene3D" id="1.10.8.60">
    <property type="match status" value="1"/>
</dbReference>
<dbReference type="FunFam" id="3.40.50.300:FF:000006">
    <property type="entry name" value="DNA-binding transcriptional regulator NtrC"/>
    <property type="match status" value="1"/>
</dbReference>
<organism evidence="10 11">
    <name type="scientific">Metabacillus arenae</name>
    <dbReference type="NCBI Taxonomy" id="2771434"/>
    <lineage>
        <taxon>Bacteria</taxon>
        <taxon>Bacillati</taxon>
        <taxon>Bacillota</taxon>
        <taxon>Bacilli</taxon>
        <taxon>Bacillales</taxon>
        <taxon>Bacillaceae</taxon>
        <taxon>Metabacillus</taxon>
    </lineage>
</organism>
<dbReference type="PROSITE" id="PS50045">
    <property type="entry name" value="SIGMA54_INTERACT_4"/>
    <property type="match status" value="1"/>
</dbReference>
<dbReference type="InterPro" id="IPR046342">
    <property type="entry name" value="CBS_dom_sf"/>
</dbReference>
<dbReference type="SUPFAM" id="SSF52540">
    <property type="entry name" value="P-loop containing nucleoside triphosphate hydrolases"/>
    <property type="match status" value="1"/>
</dbReference>
<dbReference type="Gene3D" id="3.40.50.300">
    <property type="entry name" value="P-loop containing nucleotide triphosphate hydrolases"/>
    <property type="match status" value="1"/>
</dbReference>
<feature type="domain" description="Sigma-54 factor interaction" evidence="8">
    <location>
        <begin position="383"/>
        <end position="612"/>
    </location>
</feature>
<dbReference type="InterPro" id="IPR035965">
    <property type="entry name" value="PAS-like_dom_sf"/>
</dbReference>
<dbReference type="InterPro" id="IPR025944">
    <property type="entry name" value="Sigma_54_int_dom_CS"/>
</dbReference>
<dbReference type="CDD" id="cd00009">
    <property type="entry name" value="AAA"/>
    <property type="match status" value="1"/>
</dbReference>
<dbReference type="CDD" id="cd00130">
    <property type="entry name" value="PAS"/>
    <property type="match status" value="1"/>
</dbReference>
<dbReference type="GO" id="GO:0005524">
    <property type="term" value="F:ATP binding"/>
    <property type="evidence" value="ECO:0007669"/>
    <property type="project" value="UniProtKB-KW"/>
</dbReference>
<dbReference type="PANTHER" id="PTHR32071:SF57">
    <property type="entry name" value="C4-DICARBOXYLATE TRANSPORT TRANSCRIPTIONAL REGULATORY PROTEIN DCTD"/>
    <property type="match status" value="1"/>
</dbReference>
<keyword evidence="3" id="KW-0067">ATP-binding</keyword>
<dbReference type="InterPro" id="IPR009057">
    <property type="entry name" value="Homeodomain-like_sf"/>
</dbReference>
<dbReference type="InterPro" id="IPR013767">
    <property type="entry name" value="PAS_fold"/>
</dbReference>
<protein>
    <recommendedName>
        <fullName evidence="7">HTH-type transcriptional regulatory protein TyrR</fullName>
    </recommendedName>
</protein>
<dbReference type="GO" id="GO:0006355">
    <property type="term" value="P:regulation of DNA-templated transcription"/>
    <property type="evidence" value="ECO:0007669"/>
    <property type="project" value="InterPro"/>
</dbReference>
<keyword evidence="1" id="KW-0547">Nucleotide-binding</keyword>
<accession>A0A926NG77</accession>
<evidence type="ECO:0000256" key="3">
    <source>
        <dbReference type="ARBA" id="ARBA00022840"/>
    </source>
</evidence>
<dbReference type="PROSITE" id="PS00688">
    <property type="entry name" value="SIGMA54_INTERACT_3"/>
    <property type="match status" value="1"/>
</dbReference>
<comment type="caution">
    <text evidence="10">The sequence shown here is derived from an EMBL/GenBank/DDBJ whole genome shotgun (WGS) entry which is preliminary data.</text>
</comment>
<keyword evidence="2" id="KW-0058">Aromatic hydrocarbons catabolism</keyword>
<dbReference type="Pfam" id="PF00989">
    <property type="entry name" value="PAS"/>
    <property type="match status" value="1"/>
</dbReference>
<dbReference type="Pfam" id="PF18024">
    <property type="entry name" value="HTH_50"/>
    <property type="match status" value="1"/>
</dbReference>
<evidence type="ECO:0000256" key="5">
    <source>
        <dbReference type="ARBA" id="ARBA00023125"/>
    </source>
</evidence>
<keyword evidence="11" id="KW-1185">Reference proteome</keyword>
<dbReference type="InterPro" id="IPR027417">
    <property type="entry name" value="P-loop_NTPase"/>
</dbReference>
<evidence type="ECO:0000313" key="10">
    <source>
        <dbReference type="EMBL" id="MBD1380979.1"/>
    </source>
</evidence>
<dbReference type="RefSeq" id="WP_191158574.1">
    <property type="nucleotide sequence ID" value="NZ_JACXAI010000014.1"/>
</dbReference>
<dbReference type="Gene3D" id="1.10.10.60">
    <property type="entry name" value="Homeodomain-like"/>
    <property type="match status" value="1"/>
</dbReference>
<dbReference type="Proteomes" id="UP000626844">
    <property type="component" value="Unassembled WGS sequence"/>
</dbReference>
<evidence type="ECO:0000256" key="6">
    <source>
        <dbReference type="ARBA" id="ARBA00023163"/>
    </source>
</evidence>
<dbReference type="InterPro" id="IPR058031">
    <property type="entry name" value="AAA_lid_NorR"/>
</dbReference>
<dbReference type="Pfam" id="PF13426">
    <property type="entry name" value="PAS_9"/>
    <property type="match status" value="1"/>
</dbReference>
<dbReference type="AlphaFoldDB" id="A0A926NG77"/>
<dbReference type="InterPro" id="IPR030828">
    <property type="entry name" value="HTH_TyrR"/>
</dbReference>
<dbReference type="NCBIfam" id="TIGR00229">
    <property type="entry name" value="sensory_box"/>
    <property type="match status" value="2"/>
</dbReference>
<dbReference type="SUPFAM" id="SSF54631">
    <property type="entry name" value="CBS-domain pair"/>
    <property type="match status" value="1"/>
</dbReference>
<dbReference type="EMBL" id="JACXAI010000014">
    <property type="protein sequence ID" value="MBD1380979.1"/>
    <property type="molecule type" value="Genomic_DNA"/>
</dbReference>
<evidence type="ECO:0000256" key="1">
    <source>
        <dbReference type="ARBA" id="ARBA00022741"/>
    </source>
</evidence>
<evidence type="ECO:0000259" key="9">
    <source>
        <dbReference type="PROSITE" id="PS50112"/>
    </source>
</evidence>
<dbReference type="PANTHER" id="PTHR32071">
    <property type="entry name" value="TRANSCRIPTIONAL REGULATORY PROTEIN"/>
    <property type="match status" value="1"/>
</dbReference>
<gene>
    <name evidence="10" type="ORF">IC621_12120</name>
</gene>
<dbReference type="PROSITE" id="PS50112">
    <property type="entry name" value="PAS"/>
    <property type="match status" value="1"/>
</dbReference>
<keyword evidence="5" id="KW-0238">DNA-binding</keyword>
<dbReference type="InterPro" id="IPR000014">
    <property type="entry name" value="PAS"/>
</dbReference>
<proteinExistence type="predicted"/>
<feature type="domain" description="PAS" evidence="9">
    <location>
        <begin position="125"/>
        <end position="170"/>
    </location>
</feature>
<dbReference type="Pfam" id="PF25601">
    <property type="entry name" value="AAA_lid_14"/>
    <property type="match status" value="1"/>
</dbReference>
<name>A0A926NG77_9BACI</name>
<dbReference type="InterPro" id="IPR025943">
    <property type="entry name" value="Sigma_54_int_dom_ATP-bd_2"/>
</dbReference>
<evidence type="ECO:0000259" key="8">
    <source>
        <dbReference type="PROSITE" id="PS50045"/>
    </source>
</evidence>
<dbReference type="InterPro" id="IPR003593">
    <property type="entry name" value="AAA+_ATPase"/>
</dbReference>
<dbReference type="SUPFAM" id="SSF55785">
    <property type="entry name" value="PYP-like sensor domain (PAS domain)"/>
    <property type="match status" value="2"/>
</dbReference>
<evidence type="ECO:0000313" key="11">
    <source>
        <dbReference type="Proteomes" id="UP000626844"/>
    </source>
</evidence>
<dbReference type="GO" id="GO:0003677">
    <property type="term" value="F:DNA binding"/>
    <property type="evidence" value="ECO:0007669"/>
    <property type="project" value="UniProtKB-KW"/>
</dbReference>
<dbReference type="SMART" id="SM00091">
    <property type="entry name" value="PAS"/>
    <property type="match status" value="2"/>
</dbReference>
<dbReference type="SUPFAM" id="SSF46689">
    <property type="entry name" value="Homeodomain-like"/>
    <property type="match status" value="1"/>
</dbReference>
<dbReference type="Gene3D" id="3.10.580.10">
    <property type="entry name" value="CBS-domain"/>
    <property type="match status" value="1"/>
</dbReference>
<dbReference type="InterPro" id="IPR002078">
    <property type="entry name" value="Sigma_54_int"/>
</dbReference>
<sequence>MKRKISKEIAVKTSFRIKENQHVTEIVPLFEHSSLDGLPVYSIHDQIIGILARDTVMSAISKGVNEISQLLLNQDYLLVSETDDIYTLINNKKAYYLVQNKYKSIVGIISETQLKDAYINMLQCRLKELEAVFEHAPVGIVSIDKNGIYTSHNPAAEKITGVKKEDAIGRFVTDVVVFNGVLEVLRTGEAQVAKKYEVGNRKSIATRTPIMEGKDINGVVSIFQDISELENISDELDSVRKLNQQLEAIISASYDGIIITDCNGEIIRYNQAIETLFVSESDKLSHTNIFNIFPSFKSDITKKVLKERKSITISHVMESGVNLIITVNPVHSKENIDYIVVNVRNITDLIQLKKEVEENKLLTERYKEELSHYRTELKSRINFIGESSKMKHVLHLVKKVSSFESTTLILGESGTGKEEIARLIHLNSSRSEGPLITINCGAIPETLLESELFGYVSGAFTGAGQKGKPGMFELADKGTLFLDEVGDLPFPLQVKLLRVIQEKEVTRIGGIKPTKVDVRILAATNMQLEEKVKSGKFREDLFFRLNVIPIMIPPLRERMEDLIPLIEMFLNEFNQFYGLSKKFTPDSYEMLLKYKWPGNVRELKNVIERCFVLSEDDAINLKEINFQLFVPQEVPKVQSMMDDEEIRPLKKAVMEFEKKLIGKAIEKYGNTYRAAEILHVDQSTIVRKLQKLKT</sequence>
<evidence type="ECO:0000256" key="4">
    <source>
        <dbReference type="ARBA" id="ARBA00023015"/>
    </source>
</evidence>
<keyword evidence="4" id="KW-0805">Transcription regulation</keyword>
<dbReference type="PROSITE" id="PS00676">
    <property type="entry name" value="SIGMA54_INTERACT_2"/>
    <property type="match status" value="1"/>
</dbReference>